<protein>
    <recommendedName>
        <fullName evidence="3">Ubiquitin-like protease family profile domain-containing protein</fullName>
    </recommendedName>
</protein>
<organism evidence="1 2">
    <name type="scientific">Stylosanthes scabra</name>
    <dbReference type="NCBI Taxonomy" id="79078"/>
    <lineage>
        <taxon>Eukaryota</taxon>
        <taxon>Viridiplantae</taxon>
        <taxon>Streptophyta</taxon>
        <taxon>Embryophyta</taxon>
        <taxon>Tracheophyta</taxon>
        <taxon>Spermatophyta</taxon>
        <taxon>Magnoliopsida</taxon>
        <taxon>eudicotyledons</taxon>
        <taxon>Gunneridae</taxon>
        <taxon>Pentapetalae</taxon>
        <taxon>rosids</taxon>
        <taxon>fabids</taxon>
        <taxon>Fabales</taxon>
        <taxon>Fabaceae</taxon>
        <taxon>Papilionoideae</taxon>
        <taxon>50 kb inversion clade</taxon>
        <taxon>dalbergioids sensu lato</taxon>
        <taxon>Dalbergieae</taxon>
        <taxon>Pterocarpus clade</taxon>
        <taxon>Stylosanthes</taxon>
    </lineage>
</organism>
<evidence type="ECO:0008006" key="3">
    <source>
        <dbReference type="Google" id="ProtNLM"/>
    </source>
</evidence>
<dbReference type="EMBL" id="JASCZI010121013">
    <property type="protein sequence ID" value="MED6158872.1"/>
    <property type="molecule type" value="Genomic_DNA"/>
</dbReference>
<comment type="caution">
    <text evidence="1">The sequence shown here is derived from an EMBL/GenBank/DDBJ whole genome shotgun (WGS) entry which is preliminary data.</text>
</comment>
<dbReference type="Proteomes" id="UP001341840">
    <property type="component" value="Unassembled WGS sequence"/>
</dbReference>
<accession>A0ABU6UCA5</accession>
<sequence>MGKKNVEKKRKAVAKPEKKKIKNQGHEFRCLPKTVAQMFIYLQDHPDKRALVDEIGFETSYDTKVAKKALSQEDSVIHAFFQWKTTVTLQDLIKTTTIDGTAEGLMESPEEMVTHVLLSMNQEESAPPFDLGVDETQPTQDDNRVQQLGDQCKTLDSLHQRYQTAPNKKDMEERYATWATVENDNKFETIFQLRGPKTIEVMRYNFMTMAPTKCIDLQMVSLMCHVLNREESTRFERDVYYVPPEILTRMFDTYDTNYLDKKTKLPYLVSEMKDQEYMELLDREKLRTHSVLFAPVLYSHHWWLFVLDVDNKEFYSTDFVYSITPNQQRNKLHIFALLDAAMLSGCYTFKCQYNLEEWGQDQLDEFRKKIVSRLILSKENTLRVEAINQANKMGCQTNTSAALKSP</sequence>
<dbReference type="InterPro" id="IPR038765">
    <property type="entry name" value="Papain-like_cys_pep_sf"/>
</dbReference>
<proteinExistence type="predicted"/>
<evidence type="ECO:0000313" key="2">
    <source>
        <dbReference type="Proteomes" id="UP001341840"/>
    </source>
</evidence>
<dbReference type="Gene3D" id="3.40.395.10">
    <property type="entry name" value="Adenoviral Proteinase, Chain A"/>
    <property type="match status" value="1"/>
</dbReference>
<gene>
    <name evidence="1" type="ORF">PIB30_037048</name>
</gene>
<reference evidence="1 2" key="1">
    <citation type="journal article" date="2023" name="Plants (Basel)">
        <title>Bridging the Gap: Combining Genomics and Transcriptomics Approaches to Understand Stylosanthes scabra, an Orphan Legume from the Brazilian Caatinga.</title>
        <authorList>
            <person name="Ferreira-Neto J.R.C."/>
            <person name="da Silva M.D."/>
            <person name="Binneck E."/>
            <person name="de Melo N.F."/>
            <person name="da Silva R.H."/>
            <person name="de Melo A.L.T.M."/>
            <person name="Pandolfi V."/>
            <person name="Bustamante F.O."/>
            <person name="Brasileiro-Vidal A.C."/>
            <person name="Benko-Iseppon A.M."/>
        </authorList>
    </citation>
    <scope>NUCLEOTIDE SEQUENCE [LARGE SCALE GENOMIC DNA]</scope>
    <source>
        <tissue evidence="1">Leaves</tissue>
    </source>
</reference>
<evidence type="ECO:0000313" key="1">
    <source>
        <dbReference type="EMBL" id="MED6158872.1"/>
    </source>
</evidence>
<name>A0ABU6UCA5_9FABA</name>
<keyword evidence="2" id="KW-1185">Reference proteome</keyword>
<dbReference type="SUPFAM" id="SSF54001">
    <property type="entry name" value="Cysteine proteinases"/>
    <property type="match status" value="1"/>
</dbReference>